<dbReference type="EMBL" id="JAZDDG010000002">
    <property type="protein sequence ID" value="MEE1975231.1"/>
    <property type="molecule type" value="Genomic_DNA"/>
</dbReference>
<dbReference type="SUPFAM" id="SSF111384">
    <property type="entry name" value="OmpH-like"/>
    <property type="match status" value="1"/>
</dbReference>
<accession>A0ABU7IQK2</accession>
<name>A0ABU7IQK2_9FLAO</name>
<dbReference type="PROSITE" id="PS51257">
    <property type="entry name" value="PROKAR_LIPOPROTEIN"/>
    <property type="match status" value="1"/>
</dbReference>
<dbReference type="RefSeq" id="WP_272650059.1">
    <property type="nucleotide sequence ID" value="NZ_JAZDDG010000002.1"/>
</dbReference>
<dbReference type="InterPro" id="IPR024930">
    <property type="entry name" value="Skp_dom_sf"/>
</dbReference>
<keyword evidence="2" id="KW-0732">Signal</keyword>
<dbReference type="PANTHER" id="PTHR35089">
    <property type="entry name" value="CHAPERONE PROTEIN SKP"/>
    <property type="match status" value="1"/>
</dbReference>
<sequence length="168" mass="18990">MKKIILGLIALMAISCQQEKIAFVDNVKLMNEYQEKIDIETKFKEKAEVLGKKRDSISQAFQAEASEFQTRAQQMSQSKAQEEYAQFQQRGQQMGQQLQMEDQQLQLAGQTEMDSVVSKVKKEIEAFGKANGYSYILGGGDGGSVLYGKETNDITEEIIKLLNDNYKK</sequence>
<reference evidence="3 4" key="1">
    <citation type="submission" date="2024-01" db="EMBL/GenBank/DDBJ databases">
        <title>Maribacter spp. originated from different algae showed divergent polysaccharides utilization ability.</title>
        <authorList>
            <person name="Wang H."/>
            <person name="Wu Y."/>
        </authorList>
    </citation>
    <scope>NUCLEOTIDE SEQUENCE [LARGE SCALE GENOMIC DNA]</scope>
    <source>
        <strain evidence="3 4">PR1</strain>
    </source>
</reference>
<proteinExistence type="inferred from homology"/>
<dbReference type="Pfam" id="PF03938">
    <property type="entry name" value="OmpH"/>
    <property type="match status" value="1"/>
</dbReference>
<comment type="caution">
    <text evidence="3">The sequence shown here is derived from an EMBL/GenBank/DDBJ whole genome shotgun (WGS) entry which is preliminary data.</text>
</comment>
<organism evidence="3 4">
    <name type="scientific">Maribacter cobaltidurans</name>
    <dbReference type="NCBI Taxonomy" id="1178778"/>
    <lineage>
        <taxon>Bacteria</taxon>
        <taxon>Pseudomonadati</taxon>
        <taxon>Bacteroidota</taxon>
        <taxon>Flavobacteriia</taxon>
        <taxon>Flavobacteriales</taxon>
        <taxon>Flavobacteriaceae</taxon>
        <taxon>Maribacter</taxon>
    </lineage>
</organism>
<keyword evidence="4" id="KW-1185">Reference proteome</keyword>
<evidence type="ECO:0000313" key="4">
    <source>
        <dbReference type="Proteomes" id="UP001356308"/>
    </source>
</evidence>
<protein>
    <submittedName>
        <fullName evidence="3">OmpH family outer membrane protein</fullName>
    </submittedName>
</protein>
<dbReference type="PANTHER" id="PTHR35089:SF1">
    <property type="entry name" value="CHAPERONE PROTEIN SKP"/>
    <property type="match status" value="1"/>
</dbReference>
<evidence type="ECO:0000313" key="3">
    <source>
        <dbReference type="EMBL" id="MEE1975231.1"/>
    </source>
</evidence>
<dbReference type="Gene3D" id="3.30.910.20">
    <property type="entry name" value="Skp domain"/>
    <property type="match status" value="1"/>
</dbReference>
<evidence type="ECO:0000256" key="2">
    <source>
        <dbReference type="ARBA" id="ARBA00022729"/>
    </source>
</evidence>
<evidence type="ECO:0000256" key="1">
    <source>
        <dbReference type="ARBA" id="ARBA00009091"/>
    </source>
</evidence>
<dbReference type="SMART" id="SM00935">
    <property type="entry name" value="OmpH"/>
    <property type="match status" value="1"/>
</dbReference>
<gene>
    <name evidence="3" type="ORF">V1I91_04080</name>
</gene>
<dbReference type="InterPro" id="IPR005632">
    <property type="entry name" value="Chaperone_Skp"/>
</dbReference>
<dbReference type="Proteomes" id="UP001356308">
    <property type="component" value="Unassembled WGS sequence"/>
</dbReference>
<comment type="similarity">
    <text evidence="1">Belongs to the Skp family.</text>
</comment>